<dbReference type="AlphaFoldDB" id="F0F6P7"/>
<evidence type="ECO:0000313" key="1">
    <source>
        <dbReference type="EMBL" id="EGC20329.1"/>
    </source>
</evidence>
<dbReference type="STRING" id="888743.HMPREF9141_1269"/>
<organism evidence="1 2">
    <name type="scientific">Prevotella multiformis DSM 16608</name>
    <dbReference type="NCBI Taxonomy" id="888743"/>
    <lineage>
        <taxon>Bacteria</taxon>
        <taxon>Pseudomonadati</taxon>
        <taxon>Bacteroidota</taxon>
        <taxon>Bacteroidia</taxon>
        <taxon>Bacteroidales</taxon>
        <taxon>Prevotellaceae</taxon>
        <taxon>Prevotella</taxon>
    </lineage>
</organism>
<dbReference type="HOGENOM" id="CLU_2937844_0_0_10"/>
<comment type="caution">
    <text evidence="1">The sequence shown here is derived from an EMBL/GenBank/DDBJ whole genome shotgun (WGS) entry which is preliminary data.</text>
</comment>
<dbReference type="Proteomes" id="UP000005697">
    <property type="component" value="Unassembled WGS sequence"/>
</dbReference>
<reference evidence="1 2" key="1">
    <citation type="submission" date="2011-01" db="EMBL/GenBank/DDBJ databases">
        <authorList>
            <person name="Muzny D."/>
            <person name="Qin X."/>
            <person name="Deng J."/>
            <person name="Jiang H."/>
            <person name="Liu Y."/>
            <person name="Qu J."/>
            <person name="Song X.-Z."/>
            <person name="Zhang L."/>
            <person name="Thornton R."/>
            <person name="Coyle M."/>
            <person name="Francisco L."/>
            <person name="Jackson L."/>
            <person name="Javaid M."/>
            <person name="Korchina V."/>
            <person name="Kovar C."/>
            <person name="Mata R."/>
            <person name="Mathew T."/>
            <person name="Ngo R."/>
            <person name="Nguyen L."/>
            <person name="Nguyen N."/>
            <person name="Okwuonu G."/>
            <person name="Ongeri F."/>
            <person name="Pham C."/>
            <person name="Simmons D."/>
            <person name="Wilczek-Boney K."/>
            <person name="Hale W."/>
            <person name="Jakkamsetti A."/>
            <person name="Pham P."/>
            <person name="Ruth R."/>
            <person name="San Lucas F."/>
            <person name="Warren J."/>
            <person name="Zhang J."/>
            <person name="Zhao Z."/>
            <person name="Zhou C."/>
            <person name="Zhu D."/>
            <person name="Lee S."/>
            <person name="Bess C."/>
            <person name="Blankenburg K."/>
            <person name="Forbes L."/>
            <person name="Fu Q."/>
            <person name="Gubbala S."/>
            <person name="Hirani K."/>
            <person name="Jayaseelan J.C."/>
            <person name="Lara F."/>
            <person name="Munidasa M."/>
            <person name="Palculict T."/>
            <person name="Patil S."/>
            <person name="Pu L.-L."/>
            <person name="Saada N."/>
            <person name="Tang L."/>
            <person name="Weissenberger G."/>
            <person name="Zhu Y."/>
            <person name="Hemphill L."/>
            <person name="Shang Y."/>
            <person name="Youmans B."/>
            <person name="Ayvaz T."/>
            <person name="Ross M."/>
            <person name="Santibanez J."/>
            <person name="Aqrawi P."/>
            <person name="Gross S."/>
            <person name="Joshi V."/>
            <person name="Fowler G."/>
            <person name="Nazareth L."/>
            <person name="Reid J."/>
            <person name="Worley K."/>
            <person name="Petrosino J."/>
            <person name="Highlander S."/>
            <person name="Gibbs R."/>
        </authorList>
    </citation>
    <scope>NUCLEOTIDE SEQUENCE [LARGE SCALE GENOMIC DNA]</scope>
    <source>
        <strain evidence="1 2">DSM 16608</strain>
    </source>
</reference>
<dbReference type="EMBL" id="AEWX01000017">
    <property type="protein sequence ID" value="EGC20329.1"/>
    <property type="molecule type" value="Genomic_DNA"/>
</dbReference>
<accession>F0F6P7</accession>
<sequence length="60" mass="6654">MNLFAKGTSCNRDLRLQKKQGQAVNLSLLLLLSVLSAAKRTGRLSVISVVHRTTDNIKKF</sequence>
<protein>
    <submittedName>
        <fullName evidence="1">Uncharacterized protein</fullName>
    </submittedName>
</protein>
<gene>
    <name evidence="1" type="ORF">HMPREF9141_1269</name>
</gene>
<proteinExistence type="predicted"/>
<name>F0F6P7_9BACT</name>
<evidence type="ECO:0000313" key="2">
    <source>
        <dbReference type="Proteomes" id="UP000005697"/>
    </source>
</evidence>
<keyword evidence="2" id="KW-1185">Reference proteome</keyword>